<dbReference type="GO" id="GO:0005975">
    <property type="term" value="P:carbohydrate metabolic process"/>
    <property type="evidence" value="ECO:0007669"/>
    <property type="project" value="InterPro"/>
</dbReference>
<feature type="domain" description="Glycoside hydrolase family 3 N-terminal" evidence="4">
    <location>
        <begin position="6"/>
        <end position="327"/>
    </location>
</feature>
<keyword evidence="3" id="KW-0326">Glycosidase</keyword>
<dbReference type="GO" id="GO:0009254">
    <property type="term" value="P:peptidoglycan turnover"/>
    <property type="evidence" value="ECO:0007669"/>
    <property type="project" value="TreeGrafter"/>
</dbReference>
<evidence type="ECO:0000313" key="6">
    <source>
        <dbReference type="Proteomes" id="UP000564644"/>
    </source>
</evidence>
<evidence type="ECO:0000259" key="4">
    <source>
        <dbReference type="Pfam" id="PF00933"/>
    </source>
</evidence>
<gene>
    <name evidence="5" type="ORF">H7C18_05900</name>
</gene>
<dbReference type="PANTHER" id="PTHR30480:SF16">
    <property type="entry name" value="GLYCOSIDE HYDROLASE FAMILY 3 DOMAIN PROTEIN"/>
    <property type="match status" value="1"/>
</dbReference>
<dbReference type="EMBL" id="JACJVO010000007">
    <property type="protein sequence ID" value="MBB6730429.1"/>
    <property type="molecule type" value="Genomic_DNA"/>
</dbReference>
<keyword evidence="6" id="KW-1185">Reference proteome</keyword>
<keyword evidence="2 5" id="KW-0378">Hydrolase</keyword>
<name>A0A7X0SI70_9BACL</name>
<evidence type="ECO:0000256" key="2">
    <source>
        <dbReference type="ARBA" id="ARBA00022801"/>
    </source>
</evidence>
<dbReference type="SUPFAM" id="SSF51445">
    <property type="entry name" value="(Trans)glycosidases"/>
    <property type="match status" value="1"/>
</dbReference>
<dbReference type="InterPro" id="IPR036962">
    <property type="entry name" value="Glyco_hydro_3_N_sf"/>
</dbReference>
<dbReference type="AlphaFoldDB" id="A0A7X0SI70"/>
<comment type="caution">
    <text evidence="5">The sequence shown here is derived from an EMBL/GenBank/DDBJ whole genome shotgun (WGS) entry which is preliminary data.</text>
</comment>
<dbReference type="Gene3D" id="3.20.20.300">
    <property type="entry name" value="Glycoside hydrolase, family 3, N-terminal domain"/>
    <property type="match status" value="1"/>
</dbReference>
<organism evidence="5 6">
    <name type="scientific">Cohnella zeiphila</name>
    <dbReference type="NCBI Taxonomy" id="2761120"/>
    <lineage>
        <taxon>Bacteria</taxon>
        <taxon>Bacillati</taxon>
        <taxon>Bacillota</taxon>
        <taxon>Bacilli</taxon>
        <taxon>Bacillales</taxon>
        <taxon>Paenibacillaceae</taxon>
        <taxon>Cohnella</taxon>
    </lineage>
</organism>
<evidence type="ECO:0000313" key="5">
    <source>
        <dbReference type="EMBL" id="MBB6730429.1"/>
    </source>
</evidence>
<dbReference type="Proteomes" id="UP000564644">
    <property type="component" value="Unassembled WGS sequence"/>
</dbReference>
<dbReference type="Gene3D" id="3.40.50.1700">
    <property type="entry name" value="Glycoside hydrolase family 3 C-terminal domain"/>
    <property type="match status" value="1"/>
</dbReference>
<dbReference type="InterPro" id="IPR017853">
    <property type="entry name" value="GH"/>
</dbReference>
<sequence length="547" mass="58767">MRKLSLREKIGQLIVTGFAEPNMTGDLRRLISDYKIGNLILFSHNVENKKQLGSLCAELHRFVREQTGIPALISIDQEGGRVTRLPADAANVPGAMAIASTGRPENAYAAGRITARELRALGIRFNLAPVLDINNNPRNPVINVRSYGETAETVEQYGLPMLQGLMDGGVLASVKHFPGHGDTAVDSHLGLPAIHKSLEELSELELRPFVQAFRQGAECVTIAHILFPALEPEKVPATMSRAIVTDLLKRKLEYNGLVISDCLEMDAIRRFYGTAEGALGALKAGIHLLFVSHTPALVAETSERIEKAVRDGELPMPVIDEAVEKVLYYKRKYGGENEEHGTGPAKGSEDALEAVGGAVHRRAAQAISLESVCLVRGELPRIVPESGDTLFVGCLPNRPDQASSRVKAAPSFADSLGEALAAPHLTIAIDPSDEEIGRTLEIASRYSNVVLGLFNGLDHPGQIRLANRLAAVGCRVTAIALGKPYDLASLEGAACELAVFEYTALSLASLATILRGEAEPTGRIGIGSLADRMDGIRREPTEGREAN</sequence>
<evidence type="ECO:0000256" key="1">
    <source>
        <dbReference type="ARBA" id="ARBA00005336"/>
    </source>
</evidence>
<protein>
    <submittedName>
        <fullName evidence="5">Glycoside hydrolase family 3</fullName>
    </submittedName>
</protein>
<proteinExistence type="inferred from homology"/>
<dbReference type="Pfam" id="PF00933">
    <property type="entry name" value="Glyco_hydro_3"/>
    <property type="match status" value="1"/>
</dbReference>
<evidence type="ECO:0000256" key="3">
    <source>
        <dbReference type="ARBA" id="ARBA00023295"/>
    </source>
</evidence>
<reference evidence="5 6" key="1">
    <citation type="submission" date="2020-08" db="EMBL/GenBank/DDBJ databases">
        <title>Cohnella phylogeny.</title>
        <authorList>
            <person name="Dunlap C."/>
        </authorList>
    </citation>
    <scope>NUCLEOTIDE SEQUENCE [LARGE SCALE GENOMIC DNA]</scope>
    <source>
        <strain evidence="5 6">CBP 2801</strain>
    </source>
</reference>
<comment type="similarity">
    <text evidence="1">Belongs to the glycosyl hydrolase 3 family.</text>
</comment>
<dbReference type="PRINTS" id="PR00133">
    <property type="entry name" value="GLHYDRLASE3"/>
</dbReference>
<dbReference type="GO" id="GO:0004553">
    <property type="term" value="F:hydrolase activity, hydrolyzing O-glycosyl compounds"/>
    <property type="evidence" value="ECO:0007669"/>
    <property type="project" value="InterPro"/>
</dbReference>
<dbReference type="InterPro" id="IPR050226">
    <property type="entry name" value="NagZ_Beta-hexosaminidase"/>
</dbReference>
<dbReference type="InterPro" id="IPR036881">
    <property type="entry name" value="Glyco_hydro_3_C_sf"/>
</dbReference>
<accession>A0A7X0SI70</accession>
<dbReference type="InterPro" id="IPR001764">
    <property type="entry name" value="Glyco_hydro_3_N"/>
</dbReference>
<dbReference type="PANTHER" id="PTHR30480">
    <property type="entry name" value="BETA-HEXOSAMINIDASE-RELATED"/>
    <property type="match status" value="1"/>
</dbReference>